<feature type="transmembrane region" description="Helical" evidence="6">
    <location>
        <begin position="142"/>
        <end position="164"/>
    </location>
</feature>
<feature type="transmembrane region" description="Helical" evidence="6">
    <location>
        <begin position="176"/>
        <end position="196"/>
    </location>
</feature>
<evidence type="ECO:0000259" key="7">
    <source>
        <dbReference type="PROSITE" id="PS50850"/>
    </source>
</evidence>
<protein>
    <submittedName>
        <fullName evidence="8">MFS general substrate transporter</fullName>
    </submittedName>
</protein>
<keyword evidence="9" id="KW-1185">Reference proteome</keyword>
<dbReference type="InterPro" id="IPR001958">
    <property type="entry name" value="Tet-R_TetA/multi-R_MdtG-like"/>
</dbReference>
<dbReference type="AlphaFoldDB" id="A0A5C3NCY4"/>
<feature type="domain" description="Major facilitator superfamily (MFS) profile" evidence="7">
    <location>
        <begin position="46"/>
        <end position="489"/>
    </location>
</feature>
<feature type="transmembrane region" description="Helical" evidence="6">
    <location>
        <begin position="216"/>
        <end position="238"/>
    </location>
</feature>
<dbReference type="CDD" id="cd17330">
    <property type="entry name" value="MFS_SLC46_TetA_like"/>
    <property type="match status" value="1"/>
</dbReference>
<feature type="transmembrane region" description="Helical" evidence="6">
    <location>
        <begin position="290"/>
        <end position="311"/>
    </location>
</feature>
<keyword evidence="5 6" id="KW-0472">Membrane</keyword>
<dbReference type="PANTHER" id="PTHR23504">
    <property type="entry name" value="MAJOR FACILITATOR SUPERFAMILY DOMAIN-CONTAINING PROTEIN 10"/>
    <property type="match status" value="1"/>
</dbReference>
<dbReference type="Pfam" id="PF07690">
    <property type="entry name" value="MFS_1"/>
    <property type="match status" value="1"/>
</dbReference>
<dbReference type="SUPFAM" id="SSF103473">
    <property type="entry name" value="MFS general substrate transporter"/>
    <property type="match status" value="1"/>
</dbReference>
<dbReference type="InterPro" id="IPR020846">
    <property type="entry name" value="MFS_dom"/>
</dbReference>
<keyword evidence="3 6" id="KW-0812">Transmembrane</keyword>
<evidence type="ECO:0000313" key="9">
    <source>
        <dbReference type="Proteomes" id="UP000305948"/>
    </source>
</evidence>
<sequence length="504" mass="54485">MAIEPHRPTDDNTPIYDETSPLLQNEHIPESCRLPRTNGAPLKKLQLAVLCAVRLVDPIAFTQIFPYINEMMETMHVTDDPSRIGFYSGLVESVFAVAQLISIYQWARLSDVIGRRPVIILGTVGIAFTSLIFGLSKSLVGVLVARGLAGIFCGNISVIQSVLAEITDSSNQAVAYPIYGLMWPLGVIIGPLLGGALAKPSRYSFFSNAFFQTYPYFLPCAAASCICLTGACLALVYLEETLPRPSKLLQRECSYSSDVTLYEDDKDASALSTQAILSIPIIRAICTSGFALSFVETAFGVVFVLVCYSPISSGGLEFSPSEIGFSLATSGVLAAFVQLFLLPIVLKRCDTCKVYTFCMSLWAYVFMLLPLLNVIARSGVQRTDEVLDARAKALVWVGLGIMLALSRLGCLAFSLNMILVKEHAPSPAALGVTNGIATLSQCFARAISPAVISSLFALSLERQLLRGYLWVAVMVATSIYGCLLSRKIAEGRQTMNDNASKSAP</sequence>
<gene>
    <name evidence="8" type="ORF">OE88DRAFT_1723571</name>
</gene>
<feature type="transmembrane region" description="Helical" evidence="6">
    <location>
        <begin position="393"/>
        <end position="415"/>
    </location>
</feature>
<keyword evidence="4 6" id="KW-1133">Transmembrane helix</keyword>
<evidence type="ECO:0000256" key="3">
    <source>
        <dbReference type="ARBA" id="ARBA00022692"/>
    </source>
</evidence>
<evidence type="ECO:0000256" key="5">
    <source>
        <dbReference type="ARBA" id="ARBA00023136"/>
    </source>
</evidence>
<reference evidence="8 9" key="1">
    <citation type="journal article" date="2019" name="Nat. Ecol. Evol.">
        <title>Megaphylogeny resolves global patterns of mushroom evolution.</title>
        <authorList>
            <person name="Varga T."/>
            <person name="Krizsan K."/>
            <person name="Foldi C."/>
            <person name="Dima B."/>
            <person name="Sanchez-Garcia M."/>
            <person name="Sanchez-Ramirez S."/>
            <person name="Szollosi G.J."/>
            <person name="Szarkandi J.G."/>
            <person name="Papp V."/>
            <person name="Albert L."/>
            <person name="Andreopoulos W."/>
            <person name="Angelini C."/>
            <person name="Antonin V."/>
            <person name="Barry K.W."/>
            <person name="Bougher N.L."/>
            <person name="Buchanan P."/>
            <person name="Buyck B."/>
            <person name="Bense V."/>
            <person name="Catcheside P."/>
            <person name="Chovatia M."/>
            <person name="Cooper J."/>
            <person name="Damon W."/>
            <person name="Desjardin D."/>
            <person name="Finy P."/>
            <person name="Geml J."/>
            <person name="Haridas S."/>
            <person name="Hughes K."/>
            <person name="Justo A."/>
            <person name="Karasinski D."/>
            <person name="Kautmanova I."/>
            <person name="Kiss B."/>
            <person name="Kocsube S."/>
            <person name="Kotiranta H."/>
            <person name="LaButti K.M."/>
            <person name="Lechner B.E."/>
            <person name="Liimatainen K."/>
            <person name="Lipzen A."/>
            <person name="Lukacs Z."/>
            <person name="Mihaltcheva S."/>
            <person name="Morgado L.N."/>
            <person name="Niskanen T."/>
            <person name="Noordeloos M.E."/>
            <person name="Ohm R.A."/>
            <person name="Ortiz-Santana B."/>
            <person name="Ovrebo C."/>
            <person name="Racz N."/>
            <person name="Riley R."/>
            <person name="Savchenko A."/>
            <person name="Shiryaev A."/>
            <person name="Soop K."/>
            <person name="Spirin V."/>
            <person name="Szebenyi C."/>
            <person name="Tomsovsky M."/>
            <person name="Tulloss R.E."/>
            <person name="Uehling J."/>
            <person name="Grigoriev I.V."/>
            <person name="Vagvolgyi C."/>
            <person name="Papp T."/>
            <person name="Martin F.M."/>
            <person name="Miettinen O."/>
            <person name="Hibbett D.S."/>
            <person name="Nagy L.G."/>
        </authorList>
    </citation>
    <scope>NUCLEOTIDE SEQUENCE [LARGE SCALE GENOMIC DNA]</scope>
    <source>
        <strain evidence="8 9">OMC1185</strain>
    </source>
</reference>
<feature type="transmembrane region" description="Helical" evidence="6">
    <location>
        <begin position="84"/>
        <end position="106"/>
    </location>
</feature>
<dbReference type="Gene3D" id="1.20.1250.20">
    <property type="entry name" value="MFS general substrate transporter like domains"/>
    <property type="match status" value="1"/>
</dbReference>
<feature type="transmembrane region" description="Helical" evidence="6">
    <location>
        <begin position="118"/>
        <end position="136"/>
    </location>
</feature>
<dbReference type="PROSITE" id="PS50850">
    <property type="entry name" value="MFS"/>
    <property type="match status" value="1"/>
</dbReference>
<evidence type="ECO:0000256" key="2">
    <source>
        <dbReference type="ARBA" id="ARBA00022448"/>
    </source>
</evidence>
<dbReference type="InterPro" id="IPR036259">
    <property type="entry name" value="MFS_trans_sf"/>
</dbReference>
<evidence type="ECO:0000256" key="6">
    <source>
        <dbReference type="SAM" id="Phobius"/>
    </source>
</evidence>
<accession>A0A5C3NCY4</accession>
<dbReference type="Proteomes" id="UP000305948">
    <property type="component" value="Unassembled WGS sequence"/>
</dbReference>
<evidence type="ECO:0000313" key="8">
    <source>
        <dbReference type="EMBL" id="TFK55183.1"/>
    </source>
</evidence>
<dbReference type="GO" id="GO:0022857">
    <property type="term" value="F:transmembrane transporter activity"/>
    <property type="evidence" value="ECO:0007669"/>
    <property type="project" value="InterPro"/>
</dbReference>
<feature type="transmembrane region" description="Helical" evidence="6">
    <location>
        <begin position="467"/>
        <end position="485"/>
    </location>
</feature>
<dbReference type="GO" id="GO:0016020">
    <property type="term" value="C:membrane"/>
    <property type="evidence" value="ECO:0007669"/>
    <property type="project" value="UniProtKB-SubCell"/>
</dbReference>
<name>A0A5C3NCY4_9AGAM</name>
<dbReference type="EMBL" id="ML213505">
    <property type="protein sequence ID" value="TFK55183.1"/>
    <property type="molecule type" value="Genomic_DNA"/>
</dbReference>
<dbReference type="OrthoDB" id="419616at2759"/>
<dbReference type="PANTHER" id="PTHR23504:SF15">
    <property type="entry name" value="MAJOR FACILITATOR SUPERFAMILY (MFS) PROFILE DOMAIN-CONTAINING PROTEIN"/>
    <property type="match status" value="1"/>
</dbReference>
<feature type="transmembrane region" description="Helical" evidence="6">
    <location>
        <begin position="354"/>
        <end position="373"/>
    </location>
</feature>
<evidence type="ECO:0000256" key="1">
    <source>
        <dbReference type="ARBA" id="ARBA00004141"/>
    </source>
</evidence>
<feature type="transmembrane region" description="Helical" evidence="6">
    <location>
        <begin position="323"/>
        <end position="342"/>
    </location>
</feature>
<evidence type="ECO:0000256" key="4">
    <source>
        <dbReference type="ARBA" id="ARBA00022989"/>
    </source>
</evidence>
<dbReference type="PRINTS" id="PR01035">
    <property type="entry name" value="TCRTETA"/>
</dbReference>
<comment type="subcellular location">
    <subcellularLocation>
        <location evidence="1">Membrane</location>
        <topology evidence="1">Multi-pass membrane protein</topology>
    </subcellularLocation>
</comment>
<proteinExistence type="predicted"/>
<organism evidence="8 9">
    <name type="scientific">Heliocybe sulcata</name>
    <dbReference type="NCBI Taxonomy" id="5364"/>
    <lineage>
        <taxon>Eukaryota</taxon>
        <taxon>Fungi</taxon>
        <taxon>Dikarya</taxon>
        <taxon>Basidiomycota</taxon>
        <taxon>Agaricomycotina</taxon>
        <taxon>Agaricomycetes</taxon>
        <taxon>Gloeophyllales</taxon>
        <taxon>Gloeophyllaceae</taxon>
        <taxon>Heliocybe</taxon>
    </lineage>
</organism>
<keyword evidence="2" id="KW-0813">Transport</keyword>
<dbReference type="InterPro" id="IPR011701">
    <property type="entry name" value="MFS"/>
</dbReference>